<evidence type="ECO:0000313" key="11">
    <source>
        <dbReference type="EMBL" id="ATX76736.1"/>
    </source>
</evidence>
<evidence type="ECO:0000256" key="7">
    <source>
        <dbReference type="ARBA" id="ARBA00022764"/>
    </source>
</evidence>
<reference evidence="11 12" key="1">
    <citation type="journal article" date="2017" name="Environ. Microbiol.">
        <title>Genomic and physiological analyses of 'Reinekea forsetii' reveal a versatile opportunistic lifestyle during spring algae blooms.</title>
        <authorList>
            <person name="Avci B."/>
            <person name="Hahnke R.L."/>
            <person name="Chafee M."/>
            <person name="Fischer T."/>
            <person name="Gruber-Vodicka H."/>
            <person name="Tegetmeyer H.E."/>
            <person name="Harder J."/>
            <person name="Fuchs B.M."/>
            <person name="Amann R.I."/>
            <person name="Teeling H."/>
        </authorList>
    </citation>
    <scope>NUCLEOTIDE SEQUENCE [LARGE SCALE GENOMIC DNA]</scope>
    <source>
        <strain evidence="11 12">Hel1_31_D35</strain>
    </source>
</reference>
<evidence type="ECO:0000256" key="5">
    <source>
        <dbReference type="ARBA" id="ARBA00022448"/>
    </source>
</evidence>
<dbReference type="Gene3D" id="2.50.20.10">
    <property type="entry name" value="Lipoprotein localisation LolA/LolB/LppX"/>
    <property type="match status" value="1"/>
</dbReference>
<dbReference type="AlphaFoldDB" id="A0A2K8KV60"/>
<keyword evidence="5 10" id="KW-0813">Transport</keyword>
<dbReference type="KEGG" id="rfo:REIFOR_01591"/>
<dbReference type="Proteomes" id="UP000229757">
    <property type="component" value="Chromosome"/>
</dbReference>
<keyword evidence="9 10" id="KW-0143">Chaperone</keyword>
<name>A0A2K8KV60_9GAMM</name>
<dbReference type="GO" id="GO:0030288">
    <property type="term" value="C:outer membrane-bounded periplasmic space"/>
    <property type="evidence" value="ECO:0007669"/>
    <property type="project" value="TreeGrafter"/>
</dbReference>
<dbReference type="EMBL" id="CP011797">
    <property type="protein sequence ID" value="ATX76736.1"/>
    <property type="molecule type" value="Genomic_DNA"/>
</dbReference>
<dbReference type="InterPro" id="IPR004564">
    <property type="entry name" value="OM_lipoprot_carrier_LolA-like"/>
</dbReference>
<protein>
    <recommendedName>
        <fullName evidence="4 10">Outer-membrane lipoprotein carrier protein</fullName>
    </recommendedName>
</protein>
<dbReference type="Pfam" id="PF03548">
    <property type="entry name" value="LolA"/>
    <property type="match status" value="1"/>
</dbReference>
<keyword evidence="11" id="KW-0449">Lipoprotein</keyword>
<keyword evidence="12" id="KW-1185">Reference proteome</keyword>
<dbReference type="RefSeq" id="WP_100257051.1">
    <property type="nucleotide sequence ID" value="NZ_CP011797.1"/>
</dbReference>
<dbReference type="HAMAP" id="MF_00240">
    <property type="entry name" value="LolA"/>
    <property type="match status" value="1"/>
</dbReference>
<evidence type="ECO:0000256" key="4">
    <source>
        <dbReference type="ARBA" id="ARBA00014035"/>
    </source>
</evidence>
<evidence type="ECO:0000256" key="2">
    <source>
        <dbReference type="ARBA" id="ARBA00007615"/>
    </source>
</evidence>
<evidence type="ECO:0000256" key="9">
    <source>
        <dbReference type="ARBA" id="ARBA00023186"/>
    </source>
</evidence>
<dbReference type="CDD" id="cd16325">
    <property type="entry name" value="LolA"/>
    <property type="match status" value="1"/>
</dbReference>
<keyword evidence="7 10" id="KW-0574">Periplasm</keyword>
<evidence type="ECO:0000256" key="1">
    <source>
        <dbReference type="ARBA" id="ARBA00004418"/>
    </source>
</evidence>
<dbReference type="NCBIfam" id="TIGR00547">
    <property type="entry name" value="lolA"/>
    <property type="match status" value="1"/>
</dbReference>
<keyword evidence="8 10" id="KW-0653">Protein transport</keyword>
<dbReference type="SUPFAM" id="SSF89392">
    <property type="entry name" value="Prokaryotic lipoproteins and lipoprotein localization factors"/>
    <property type="match status" value="1"/>
</dbReference>
<proteinExistence type="inferred from homology"/>
<comment type="subcellular location">
    <subcellularLocation>
        <location evidence="1 10">Periplasm</location>
    </subcellularLocation>
</comment>
<dbReference type="PANTHER" id="PTHR35869">
    <property type="entry name" value="OUTER-MEMBRANE LIPOPROTEIN CARRIER PROTEIN"/>
    <property type="match status" value="1"/>
</dbReference>
<evidence type="ECO:0000256" key="3">
    <source>
        <dbReference type="ARBA" id="ARBA00011245"/>
    </source>
</evidence>
<dbReference type="GO" id="GO:0042953">
    <property type="term" value="P:lipoprotein transport"/>
    <property type="evidence" value="ECO:0007669"/>
    <property type="project" value="InterPro"/>
</dbReference>
<organism evidence="11 12">
    <name type="scientific">Reinekea forsetii</name>
    <dbReference type="NCBI Taxonomy" id="1336806"/>
    <lineage>
        <taxon>Bacteria</taxon>
        <taxon>Pseudomonadati</taxon>
        <taxon>Pseudomonadota</taxon>
        <taxon>Gammaproteobacteria</taxon>
        <taxon>Oceanospirillales</taxon>
        <taxon>Saccharospirillaceae</taxon>
        <taxon>Reinekea</taxon>
    </lineage>
</organism>
<sequence>MRNNLLTQLLLTSQILWLGTNVWADDAARQQLIERLEAPTTLSANFEQRTFSESQNSVTLSTGLMRIAKPMRFAWQVFEPFEQQVISDGETLWVFDPDLEQATYQPVGSSVQQSPAMILSQPRQVLTQQYDVLEASTDALVVYRLFPLDTNSVFSELTLTFKQNLIAEIRILDSLGQQTLINLTDVVANAPLDDALFSFNPPPGTDMFEQM</sequence>
<accession>A0A2K8KV60</accession>
<dbReference type="OrthoDB" id="9787361at2"/>
<comment type="subunit">
    <text evidence="3 10">Monomer.</text>
</comment>
<evidence type="ECO:0000256" key="6">
    <source>
        <dbReference type="ARBA" id="ARBA00022729"/>
    </source>
</evidence>
<gene>
    <name evidence="10 11" type="primary">lolA</name>
    <name evidence="11" type="ORF">REIFOR_01591</name>
</gene>
<comment type="similarity">
    <text evidence="2 10">Belongs to the LolA family.</text>
</comment>
<dbReference type="GO" id="GO:0044874">
    <property type="term" value="P:lipoprotein localization to outer membrane"/>
    <property type="evidence" value="ECO:0007669"/>
    <property type="project" value="UniProtKB-UniRule"/>
</dbReference>
<dbReference type="PANTHER" id="PTHR35869:SF1">
    <property type="entry name" value="OUTER-MEMBRANE LIPOPROTEIN CARRIER PROTEIN"/>
    <property type="match status" value="1"/>
</dbReference>
<comment type="function">
    <text evidence="10">Participates in the translocation of lipoproteins from the inner membrane to the outer membrane. Only forms a complex with a lipoprotein if the residue after the N-terminal Cys is not an aspartate (The Asp acts as a targeting signal to indicate that the lipoprotein should stay in the inner membrane).</text>
</comment>
<keyword evidence="6" id="KW-0732">Signal</keyword>
<dbReference type="InterPro" id="IPR029046">
    <property type="entry name" value="LolA/LolB/LppX"/>
</dbReference>
<evidence type="ECO:0000313" key="12">
    <source>
        <dbReference type="Proteomes" id="UP000229757"/>
    </source>
</evidence>
<dbReference type="InterPro" id="IPR018323">
    <property type="entry name" value="OM_lipoprot_carrier_LolA_Pbac"/>
</dbReference>
<evidence type="ECO:0000256" key="10">
    <source>
        <dbReference type="HAMAP-Rule" id="MF_00240"/>
    </source>
</evidence>
<evidence type="ECO:0000256" key="8">
    <source>
        <dbReference type="ARBA" id="ARBA00022927"/>
    </source>
</evidence>